<dbReference type="AlphaFoldDB" id="A0AAF0J161"/>
<proteinExistence type="predicted"/>
<dbReference type="InterPro" id="IPR024382">
    <property type="entry name" value="Vps3844_C"/>
</dbReference>
<evidence type="ECO:0000313" key="4">
    <source>
        <dbReference type="EMBL" id="WFD25552.1"/>
    </source>
</evidence>
<dbReference type="Proteomes" id="UP001213623">
    <property type="component" value="Chromosome 1"/>
</dbReference>
<evidence type="ECO:0000259" key="3">
    <source>
        <dbReference type="Pfam" id="PF12955"/>
    </source>
</evidence>
<protein>
    <recommendedName>
        <fullName evidence="3">Vacuolar sorting protein Vps3844 C-terminal domain-containing protein</fullName>
    </recommendedName>
</protein>
<keyword evidence="1" id="KW-1133">Transmembrane helix</keyword>
<feature type="transmembrane region" description="Helical" evidence="1">
    <location>
        <begin position="337"/>
        <end position="358"/>
    </location>
</feature>
<dbReference type="GO" id="GO:0005783">
    <property type="term" value="C:endoplasmic reticulum"/>
    <property type="evidence" value="ECO:0007669"/>
    <property type="project" value="TreeGrafter"/>
</dbReference>
<evidence type="ECO:0000256" key="1">
    <source>
        <dbReference type="SAM" id="Phobius"/>
    </source>
</evidence>
<feature type="signal peptide" evidence="2">
    <location>
        <begin position="1"/>
        <end position="19"/>
    </location>
</feature>
<dbReference type="InterPro" id="IPR053065">
    <property type="entry name" value="Archenteron_Induction-Rel"/>
</dbReference>
<keyword evidence="5" id="KW-1185">Reference proteome</keyword>
<feature type="chain" id="PRO_5042025201" description="Vacuolar sorting protein Vps3844 C-terminal domain-containing protein" evidence="2">
    <location>
        <begin position="20"/>
        <end position="377"/>
    </location>
</feature>
<keyword evidence="1" id="KW-0812">Transmembrane</keyword>
<evidence type="ECO:0000256" key="2">
    <source>
        <dbReference type="SAM" id="SignalP"/>
    </source>
</evidence>
<accession>A0AAF0J161</accession>
<dbReference type="PANTHER" id="PTHR36853:SF1">
    <property type="entry name" value="DUF3844 DOMAIN-CONTAINING PROTEIN"/>
    <property type="match status" value="1"/>
</dbReference>
<name>A0AAF0J161_9BASI</name>
<dbReference type="PANTHER" id="PTHR36853">
    <property type="entry name" value="EXPRESSED PROTEIN"/>
    <property type="match status" value="1"/>
</dbReference>
<feature type="domain" description="Vacuolar sorting protein Vps3844 C-terminal" evidence="3">
    <location>
        <begin position="275"/>
        <end position="370"/>
    </location>
</feature>
<reference evidence="4" key="1">
    <citation type="submission" date="2023-03" db="EMBL/GenBank/DDBJ databases">
        <title>Mating type loci evolution in Malassezia.</title>
        <authorList>
            <person name="Coelho M.A."/>
        </authorList>
    </citation>
    <scope>NUCLEOTIDE SEQUENCE</scope>
    <source>
        <strain evidence="4">CBS 9557</strain>
    </source>
</reference>
<keyword evidence="2" id="KW-0732">Signal</keyword>
<organism evidence="4 5">
    <name type="scientific">Malassezia nana</name>
    <dbReference type="NCBI Taxonomy" id="180528"/>
    <lineage>
        <taxon>Eukaryota</taxon>
        <taxon>Fungi</taxon>
        <taxon>Dikarya</taxon>
        <taxon>Basidiomycota</taxon>
        <taxon>Ustilaginomycotina</taxon>
        <taxon>Malasseziomycetes</taxon>
        <taxon>Malasseziales</taxon>
        <taxon>Malasseziaceae</taxon>
        <taxon>Malassezia</taxon>
    </lineage>
</organism>
<sequence length="377" mass="40679">MPSLMFAVAALAAPAMAFARMTVLLPSPASSVGAPVHIGCADAHQVLSHHLGIHVPALPPMAASAPDVWHHLPHDNAKYSAKDLFEPQAPRDGVLVVLHGLEEEHDLFPDTLVPTHKVLDQHTPSNEALEDLGELYEEAATGTQRVLAAAPPTATALEQLAHELSAIEQLVQGAHPDFTEFSRARITALADVRRDFGAHSQTFQDAKAQVKQVLTSLLHRAEQLAGARVALVHTSREFDPTLHRRTQSPLPLQVSPERLREWAAFGAMDQQPKTCYTQREQLEAATNSCSRRGTPIQTTKGGKLCWRCQCTSLREGGRTRQFAGAACEKDDYSSQTLLIIGTVSTLFVAVVSSIALLYRAGQTELPGTLASVSLGSS</sequence>
<dbReference type="Pfam" id="PF12955">
    <property type="entry name" value="Vps3844_C"/>
    <property type="match status" value="1"/>
</dbReference>
<gene>
    <name evidence="4" type="ORF">MNAN1_000512</name>
</gene>
<dbReference type="EMBL" id="CP119892">
    <property type="protein sequence ID" value="WFD25552.1"/>
    <property type="molecule type" value="Genomic_DNA"/>
</dbReference>
<keyword evidence="1" id="KW-0472">Membrane</keyword>
<evidence type="ECO:0000313" key="5">
    <source>
        <dbReference type="Proteomes" id="UP001213623"/>
    </source>
</evidence>